<organism evidence="1 2">
    <name type="scientific">Microbacterium rhizomatis</name>
    <dbReference type="NCBI Taxonomy" id="1631477"/>
    <lineage>
        <taxon>Bacteria</taxon>
        <taxon>Bacillati</taxon>
        <taxon>Actinomycetota</taxon>
        <taxon>Actinomycetes</taxon>
        <taxon>Micrococcales</taxon>
        <taxon>Microbacteriaceae</taxon>
        <taxon>Microbacterium</taxon>
    </lineage>
</organism>
<dbReference type="AlphaFoldDB" id="A0A5J5J2A6"/>
<name>A0A5J5J2A6_9MICO</name>
<protein>
    <submittedName>
        <fullName evidence="1">Uncharacterized protein</fullName>
    </submittedName>
</protein>
<dbReference type="RefSeq" id="WP_150446994.1">
    <property type="nucleotide sequence ID" value="NZ_VYSA01000001.1"/>
</dbReference>
<reference evidence="2" key="1">
    <citation type="submission" date="2019-09" db="EMBL/GenBank/DDBJ databases">
        <title>Mumia zhuanghuii sp. nov. isolated from the intestinal contents of plateau pika (Ochotona curzoniae) in the Qinghai-Tibet plateau of China.</title>
        <authorList>
            <person name="Tian Z."/>
        </authorList>
    </citation>
    <scope>NUCLEOTIDE SEQUENCE [LARGE SCALE GENOMIC DNA]</scope>
    <source>
        <strain evidence="2">JCM 30598</strain>
    </source>
</reference>
<dbReference type="OrthoDB" id="9801455at2"/>
<dbReference type="SUPFAM" id="SSF55486">
    <property type="entry name" value="Metalloproteases ('zincins'), catalytic domain"/>
    <property type="match status" value="1"/>
</dbReference>
<dbReference type="EMBL" id="VYSA01000001">
    <property type="protein sequence ID" value="KAA9110190.1"/>
    <property type="molecule type" value="Genomic_DNA"/>
</dbReference>
<gene>
    <name evidence="1" type="ORF">F6B43_00320</name>
</gene>
<dbReference type="Proteomes" id="UP000325827">
    <property type="component" value="Unassembled WGS sequence"/>
</dbReference>
<keyword evidence="2" id="KW-1185">Reference proteome</keyword>
<accession>A0A5J5J2A6</accession>
<evidence type="ECO:0000313" key="2">
    <source>
        <dbReference type="Proteomes" id="UP000325827"/>
    </source>
</evidence>
<proteinExistence type="predicted"/>
<sequence>MMIVQSTPGSRVPVPSPVFPVQYAEAGATWSLSQWEAEFARIPLVIRQEFISSLIDESGDLVRFGYRVGSVDWLVTGEGRWPGFSASYGALYETGQATDLHMTSKRVAVRSDQPVTLTLVHEFGHHIDTTFHRFRGEPWAPNSALRHRAPFAATWQTVSPSIPSALYGATNVAEWIAEQWRCQIHGDGATFLQLMGGSRSAADTIRAEWVSMFPTMPAFSY</sequence>
<evidence type="ECO:0000313" key="1">
    <source>
        <dbReference type="EMBL" id="KAA9110190.1"/>
    </source>
</evidence>
<comment type="caution">
    <text evidence="1">The sequence shown here is derived from an EMBL/GenBank/DDBJ whole genome shotgun (WGS) entry which is preliminary data.</text>
</comment>